<gene>
    <name evidence="13" type="ORF">ACFOKF_19415</name>
</gene>
<evidence type="ECO:0000256" key="5">
    <source>
        <dbReference type="ARBA" id="ARBA00023077"/>
    </source>
</evidence>
<keyword evidence="5 9" id="KW-0798">TonB box</keyword>
<evidence type="ECO:0000256" key="2">
    <source>
        <dbReference type="ARBA" id="ARBA00022448"/>
    </source>
</evidence>
<evidence type="ECO:0000256" key="1">
    <source>
        <dbReference type="ARBA" id="ARBA00004571"/>
    </source>
</evidence>
<comment type="subcellular location">
    <subcellularLocation>
        <location evidence="1 8">Cell outer membrane</location>
        <topology evidence="1 8">Multi-pass membrane protein</topology>
    </subcellularLocation>
</comment>
<keyword evidence="3 8" id="KW-1134">Transmembrane beta strand</keyword>
<feature type="domain" description="TonB-dependent receptor-like beta-barrel" evidence="11">
    <location>
        <begin position="416"/>
        <end position="902"/>
    </location>
</feature>
<accession>A0ABV7NLX2</accession>
<dbReference type="InterPro" id="IPR037066">
    <property type="entry name" value="Plug_dom_sf"/>
</dbReference>
<evidence type="ECO:0000256" key="9">
    <source>
        <dbReference type="RuleBase" id="RU003357"/>
    </source>
</evidence>
<dbReference type="Pfam" id="PF07715">
    <property type="entry name" value="Plug"/>
    <property type="match status" value="1"/>
</dbReference>
<keyword evidence="10" id="KW-0732">Signal</keyword>
<keyword evidence="2 8" id="KW-0813">Transport</keyword>
<comment type="similarity">
    <text evidence="8 9">Belongs to the TonB-dependent receptor family.</text>
</comment>
<dbReference type="Proteomes" id="UP001595681">
    <property type="component" value="Unassembled WGS sequence"/>
</dbReference>
<keyword evidence="7 8" id="KW-0998">Cell outer membrane</keyword>
<evidence type="ECO:0000259" key="11">
    <source>
        <dbReference type="Pfam" id="PF00593"/>
    </source>
</evidence>
<dbReference type="Pfam" id="PF00593">
    <property type="entry name" value="TonB_dep_Rec_b-barrel"/>
    <property type="match status" value="1"/>
</dbReference>
<dbReference type="PANTHER" id="PTHR47234:SF2">
    <property type="entry name" value="TONB-DEPENDENT RECEPTOR"/>
    <property type="match status" value="1"/>
</dbReference>
<dbReference type="InterPro" id="IPR000531">
    <property type="entry name" value="Beta-barrel_TonB"/>
</dbReference>
<evidence type="ECO:0000256" key="10">
    <source>
        <dbReference type="SAM" id="SignalP"/>
    </source>
</evidence>
<dbReference type="EMBL" id="JBHRVU010000005">
    <property type="protein sequence ID" value="MFC3443327.1"/>
    <property type="molecule type" value="Genomic_DNA"/>
</dbReference>
<dbReference type="PROSITE" id="PS52016">
    <property type="entry name" value="TONB_DEPENDENT_REC_3"/>
    <property type="match status" value="1"/>
</dbReference>
<evidence type="ECO:0000259" key="12">
    <source>
        <dbReference type="Pfam" id="PF07715"/>
    </source>
</evidence>
<keyword evidence="14" id="KW-1185">Reference proteome</keyword>
<keyword evidence="6 8" id="KW-0472">Membrane</keyword>
<evidence type="ECO:0000256" key="6">
    <source>
        <dbReference type="ARBA" id="ARBA00023136"/>
    </source>
</evidence>
<proteinExistence type="inferred from homology"/>
<dbReference type="Gene3D" id="2.170.130.10">
    <property type="entry name" value="TonB-dependent receptor, plug domain"/>
    <property type="match status" value="1"/>
</dbReference>
<reference evidence="14" key="1">
    <citation type="journal article" date="2019" name="Int. J. Syst. Evol. Microbiol.">
        <title>The Global Catalogue of Microorganisms (GCM) 10K type strain sequencing project: providing services to taxonomists for standard genome sequencing and annotation.</title>
        <authorList>
            <consortium name="The Broad Institute Genomics Platform"/>
            <consortium name="The Broad Institute Genome Sequencing Center for Infectious Disease"/>
            <person name="Wu L."/>
            <person name="Ma J."/>
        </authorList>
    </citation>
    <scope>NUCLEOTIDE SEQUENCE [LARGE SCALE GENOMIC DNA]</scope>
    <source>
        <strain evidence="14">CCM 7491</strain>
    </source>
</reference>
<dbReference type="InterPro" id="IPR036942">
    <property type="entry name" value="Beta-barrel_TonB_sf"/>
</dbReference>
<keyword evidence="13" id="KW-0675">Receptor</keyword>
<evidence type="ECO:0000256" key="3">
    <source>
        <dbReference type="ARBA" id="ARBA00022452"/>
    </source>
</evidence>
<dbReference type="PANTHER" id="PTHR47234">
    <property type="match status" value="1"/>
</dbReference>
<protein>
    <submittedName>
        <fullName evidence="13">TonB-dependent receptor plug domain-containing protein</fullName>
    </submittedName>
</protein>
<dbReference type="InterPro" id="IPR039426">
    <property type="entry name" value="TonB-dep_rcpt-like"/>
</dbReference>
<evidence type="ECO:0000313" key="14">
    <source>
        <dbReference type="Proteomes" id="UP001595681"/>
    </source>
</evidence>
<dbReference type="SUPFAM" id="SSF56935">
    <property type="entry name" value="Porins"/>
    <property type="match status" value="1"/>
</dbReference>
<evidence type="ECO:0000256" key="7">
    <source>
        <dbReference type="ARBA" id="ARBA00023237"/>
    </source>
</evidence>
<feature type="domain" description="TonB-dependent receptor plug" evidence="12">
    <location>
        <begin position="55"/>
        <end position="169"/>
    </location>
</feature>
<evidence type="ECO:0000256" key="8">
    <source>
        <dbReference type="PROSITE-ProRule" id="PRU01360"/>
    </source>
</evidence>
<dbReference type="RefSeq" id="WP_380798033.1">
    <property type="nucleotide sequence ID" value="NZ_JBHRVU010000005.1"/>
</dbReference>
<comment type="caution">
    <text evidence="13">The sequence shown here is derived from an EMBL/GenBank/DDBJ whole genome shotgun (WGS) entry which is preliminary data.</text>
</comment>
<feature type="chain" id="PRO_5046909716" evidence="10">
    <location>
        <begin position="20"/>
        <end position="943"/>
    </location>
</feature>
<evidence type="ECO:0000256" key="4">
    <source>
        <dbReference type="ARBA" id="ARBA00022692"/>
    </source>
</evidence>
<feature type="signal peptide" evidence="10">
    <location>
        <begin position="1"/>
        <end position="19"/>
    </location>
</feature>
<dbReference type="Gene3D" id="2.40.170.20">
    <property type="entry name" value="TonB-dependent receptor, beta-barrel domain"/>
    <property type="match status" value="1"/>
</dbReference>
<sequence length="943" mass="99776">MGAVSLLAMSLWLPNVAAAQDQVTPVQETAPQDSAPVTTNDIVVTGTRLQNAGFDAPTPVSVVTAEQIQRAAPATISDYVNQIPALSGSNTPRTNKALIGNGLAGANILNLRNLGVSRTLVLMNGKRVTPTTLTGGVDVNTLPNALVKRVDIVTGGASAAWGSDAVAGVVNFVLDTDYEGLKGNFQSGISTEGDASNLTGALSFGTKFADGKGHFIVSGQYTRNGAATYGSRDWFKGYKIVNNPLAGQPGQTTYLAAPWSAQLANDTGLIASGPLAGYYFNATGGLAGTDFPLTSVATGRTFAFGDKAVFDRLYDQAPLTESSMPTSQKSIYARTSYDLTDTINAYVEGSYATSKAETRGANYGRSGATTATVSVDNFYLPTEVRDAMIANNLTTIPLSIQNTKMGNIVIANSRKNYRGLMGVDGSFGDSWKWGLSYQYGRVDSKIRASGMPRPDQYALAIDAVANPANPSQAICRSTLTSPNNGCVAINPFGSQPVSAAALANVVGVAAQDLRYEQQVAAANIAGNLFELPAGDLSFAAGAEWRQEKAHATADPISQFGIPNANGTVTPGFWAGNFKGFDGKINVKELYAEVGIPVFKDSAVGKSLDLNLAGRLTDYSTSGSVKTWKAGFRYEPIDGLEFRVTRSRDIRAPNLQELFQVGSITNTLVNDPQNGNTPIRAFATVAGNRALQPENADTLTAGVVFRPSFLRGFRASVDYYDIKIKDAIATNSAQQIVDRCQAGDAQYCAAITRNSANQITGISLQPFNALQEQARGVDVEVSYTMPVASGTLDLRVLANYVDRLNIVLPTSVVTRAGEVGNNSGAAEGVPHWRGTATATYDTSAFTAQLRGRLIGSAVFDDAWGPTVIDKRTVPTIVYLDAYLGIKANAIAPKGEFFLAVDNLLNQDPPVVVQLDASNTQASGTNPFLYDVIGTTIRAGFRFEF</sequence>
<keyword evidence="4 8" id="KW-0812">Transmembrane</keyword>
<evidence type="ECO:0000313" key="13">
    <source>
        <dbReference type="EMBL" id="MFC3443327.1"/>
    </source>
</evidence>
<dbReference type="InterPro" id="IPR012910">
    <property type="entry name" value="Plug_dom"/>
</dbReference>
<organism evidence="13 14">
    <name type="scientific">Sphingobium rhizovicinum</name>
    <dbReference type="NCBI Taxonomy" id="432308"/>
    <lineage>
        <taxon>Bacteria</taxon>
        <taxon>Pseudomonadati</taxon>
        <taxon>Pseudomonadota</taxon>
        <taxon>Alphaproteobacteria</taxon>
        <taxon>Sphingomonadales</taxon>
        <taxon>Sphingomonadaceae</taxon>
        <taxon>Sphingobium</taxon>
    </lineage>
</organism>
<name>A0ABV7NLX2_9SPHN</name>